<feature type="region of interest" description="Disordered" evidence="1">
    <location>
        <begin position="1"/>
        <end position="49"/>
    </location>
</feature>
<accession>A0ABN1TIV9</accession>
<protein>
    <recommendedName>
        <fullName evidence="4">EcsC family protein</fullName>
    </recommendedName>
</protein>
<evidence type="ECO:0000256" key="1">
    <source>
        <dbReference type="SAM" id="MobiDB-lite"/>
    </source>
</evidence>
<dbReference type="Proteomes" id="UP001499987">
    <property type="component" value="Unassembled WGS sequence"/>
</dbReference>
<organism evidence="2 3">
    <name type="scientific">Kitasatospora arboriphila</name>
    <dbReference type="NCBI Taxonomy" id="258052"/>
    <lineage>
        <taxon>Bacteria</taxon>
        <taxon>Bacillati</taxon>
        <taxon>Actinomycetota</taxon>
        <taxon>Actinomycetes</taxon>
        <taxon>Kitasatosporales</taxon>
        <taxon>Streptomycetaceae</taxon>
        <taxon>Kitasatospora</taxon>
    </lineage>
</organism>
<evidence type="ECO:0008006" key="4">
    <source>
        <dbReference type="Google" id="ProtNLM"/>
    </source>
</evidence>
<reference evidence="2 3" key="1">
    <citation type="journal article" date="2019" name="Int. J. Syst. Evol. Microbiol.">
        <title>The Global Catalogue of Microorganisms (GCM) 10K type strain sequencing project: providing services to taxonomists for standard genome sequencing and annotation.</title>
        <authorList>
            <consortium name="The Broad Institute Genomics Platform"/>
            <consortium name="The Broad Institute Genome Sequencing Center for Infectious Disease"/>
            <person name="Wu L."/>
            <person name="Ma J."/>
        </authorList>
    </citation>
    <scope>NUCLEOTIDE SEQUENCE [LARGE SCALE GENOMIC DNA]</scope>
    <source>
        <strain evidence="2 3">JCM 13002</strain>
    </source>
</reference>
<sequence>MGLLRRRRPEPPDDGTGTAGAEMGPEAAAEALASMSREMEEGSESSRRRAARRAGALVASTVRLLLRGGAATARVTWVGGRALTERLLQTAPRIPVRDLATLRAQHPKAADAEALADLLVAGALRASASVGAGVGAAAMLPVPAGMAAEVAAETLVVAAVEIKLIAELHQVYGVPAGGSPAQRSAAYVTAWADRRGLASVTPSHPVGVAAVTGLAVGTEVRRKVRKRLTRSTLRKLPTLFPLLVGAGLGALLNRRDTRRLAVRVRADLRRRTDAAPGYWAAAAPQ</sequence>
<evidence type="ECO:0000313" key="3">
    <source>
        <dbReference type="Proteomes" id="UP001499987"/>
    </source>
</evidence>
<gene>
    <name evidence="2" type="ORF">GCM10009663_37030</name>
</gene>
<dbReference type="EMBL" id="BAAALD010000033">
    <property type="protein sequence ID" value="GAA1089864.1"/>
    <property type="molecule type" value="Genomic_DNA"/>
</dbReference>
<comment type="caution">
    <text evidence="2">The sequence shown here is derived from an EMBL/GenBank/DDBJ whole genome shotgun (WGS) entry which is preliminary data.</text>
</comment>
<proteinExistence type="predicted"/>
<feature type="compositionally biased region" description="Low complexity" evidence="1">
    <location>
        <begin position="19"/>
        <end position="36"/>
    </location>
</feature>
<keyword evidence="3" id="KW-1185">Reference proteome</keyword>
<name>A0ABN1TIV9_9ACTN</name>
<evidence type="ECO:0000313" key="2">
    <source>
        <dbReference type="EMBL" id="GAA1089864.1"/>
    </source>
</evidence>
<feature type="compositionally biased region" description="Basic and acidic residues" evidence="1">
    <location>
        <begin position="37"/>
        <end position="47"/>
    </location>
</feature>